<evidence type="ECO:0000313" key="9">
    <source>
        <dbReference type="Proteomes" id="UP001250662"/>
    </source>
</evidence>
<dbReference type="CDD" id="cd00082">
    <property type="entry name" value="HisKA"/>
    <property type="match status" value="1"/>
</dbReference>
<feature type="domain" description="Response regulatory" evidence="7">
    <location>
        <begin position="520"/>
        <end position="633"/>
    </location>
</feature>
<dbReference type="InterPro" id="IPR003661">
    <property type="entry name" value="HisK_dim/P_dom"/>
</dbReference>
<comment type="caution">
    <text evidence="8">The sequence shown here is derived from an EMBL/GenBank/DDBJ whole genome shotgun (WGS) entry which is preliminary data.</text>
</comment>
<dbReference type="InterPro" id="IPR005467">
    <property type="entry name" value="His_kinase_dom"/>
</dbReference>
<evidence type="ECO:0000256" key="2">
    <source>
        <dbReference type="ARBA" id="ARBA00012438"/>
    </source>
</evidence>
<dbReference type="SUPFAM" id="SSF55874">
    <property type="entry name" value="ATPase domain of HSP90 chaperone/DNA topoisomerase II/histidine kinase"/>
    <property type="match status" value="1"/>
</dbReference>
<feature type="modified residue" description="4-aspartylphosphate" evidence="5">
    <location>
        <position position="568"/>
    </location>
</feature>
<dbReference type="SMART" id="SM00448">
    <property type="entry name" value="REC"/>
    <property type="match status" value="1"/>
</dbReference>
<dbReference type="Gene3D" id="3.30.450.20">
    <property type="entry name" value="PAS domain"/>
    <property type="match status" value="2"/>
</dbReference>
<dbReference type="InterPro" id="IPR000014">
    <property type="entry name" value="PAS"/>
</dbReference>
<dbReference type="SUPFAM" id="SSF47384">
    <property type="entry name" value="Homodimeric domain of signal transducing histidine kinase"/>
    <property type="match status" value="1"/>
</dbReference>
<proteinExistence type="predicted"/>
<dbReference type="SMART" id="SM00388">
    <property type="entry name" value="HisKA"/>
    <property type="match status" value="1"/>
</dbReference>
<sequence>MNSLFQLENFAVDTENSQQQHFKLLTDMMSEGLAHCQVVYDDHGVPIDYRFLSVNPSFEKHTGVTPEMCVGKTILEIMPDAEKSWIEFYGKVATTLKPETTTGYNKQTKRYYTSTAYSNTIGEFMMLFKDITQQVELEKAYEMVTKSTKLNDDLLENLQDGFKHCRIIYDDQNKPCDFKILSINEAYSEQTGIDKEYICGKTMLEAFPQMDREKLKLFCRTGVTGVPENFIDHCPITGKIFDISSFSPRKDEFIWIVRDITEKEKARIKLEEAYQKVEKSEQLKSAFLANMSHEIRTPLNAILGCSELLEEKDLTESNQQKCLQHIKNSGDRLLTIISDILDISKFESGQQQLNYSHNCLNQIIDALKAQFDIIKKDSNIKLTSVKTLDNTESCIKTDAARLEQIISNLLENAFKYTDKGEISFGYELKGDFIEFFVTDNGRGIAEKDQQLIFERFGQVANKKNKINTGTGLGIPIANGFVKLFGGKMWVESQLNEGATFYFNIPHLPGEHHSEAKEKPTILVAEDEEVNYYLLEMWLSEYCNLLHAYNGSQVLELLEKEKVDLVLMDIKMPYMNGVEATKEIRKKNKNIPIIAQSAFVMQSEIENILSSGCNEIMTKPIKRQTFQKVLSEYLPQLKF</sequence>
<dbReference type="NCBIfam" id="TIGR00229">
    <property type="entry name" value="sensory_box"/>
    <property type="match status" value="1"/>
</dbReference>
<keyword evidence="8" id="KW-0067">ATP-binding</keyword>
<dbReference type="PROSITE" id="PS50110">
    <property type="entry name" value="RESPONSE_REGULATORY"/>
    <property type="match status" value="1"/>
</dbReference>
<dbReference type="PROSITE" id="PS50109">
    <property type="entry name" value="HIS_KIN"/>
    <property type="match status" value="1"/>
</dbReference>
<dbReference type="PANTHER" id="PTHR45339">
    <property type="entry name" value="HYBRID SIGNAL TRANSDUCTION HISTIDINE KINASE J"/>
    <property type="match status" value="1"/>
</dbReference>
<dbReference type="InterPro" id="IPR036890">
    <property type="entry name" value="HATPase_C_sf"/>
</dbReference>
<dbReference type="InterPro" id="IPR001789">
    <property type="entry name" value="Sig_transdc_resp-reg_receiver"/>
</dbReference>
<dbReference type="Pfam" id="PF02518">
    <property type="entry name" value="HATPase_c"/>
    <property type="match status" value="1"/>
</dbReference>
<keyword evidence="4" id="KW-0902">Two-component regulatory system</keyword>
<dbReference type="Gene3D" id="3.30.565.10">
    <property type="entry name" value="Histidine kinase-like ATPase, C-terminal domain"/>
    <property type="match status" value="1"/>
</dbReference>
<dbReference type="Proteomes" id="UP001250662">
    <property type="component" value="Unassembled WGS sequence"/>
</dbReference>
<dbReference type="Gene3D" id="1.10.287.130">
    <property type="match status" value="1"/>
</dbReference>
<evidence type="ECO:0000256" key="3">
    <source>
        <dbReference type="ARBA" id="ARBA00022553"/>
    </source>
</evidence>
<evidence type="ECO:0000256" key="1">
    <source>
        <dbReference type="ARBA" id="ARBA00000085"/>
    </source>
</evidence>
<gene>
    <name evidence="8" type="ORF">RM520_04165</name>
</gene>
<evidence type="ECO:0000259" key="7">
    <source>
        <dbReference type="PROSITE" id="PS50110"/>
    </source>
</evidence>
<evidence type="ECO:0000313" key="8">
    <source>
        <dbReference type="EMBL" id="MDT0620807.1"/>
    </source>
</evidence>
<dbReference type="Gene3D" id="3.40.50.2300">
    <property type="match status" value="1"/>
</dbReference>
<dbReference type="CDD" id="cd17546">
    <property type="entry name" value="REC_hyHK_CKI1_RcsC-like"/>
    <property type="match status" value="1"/>
</dbReference>
<accession>A0ABU3BF55</accession>
<dbReference type="CDD" id="cd00130">
    <property type="entry name" value="PAS"/>
    <property type="match status" value="1"/>
</dbReference>
<evidence type="ECO:0000259" key="6">
    <source>
        <dbReference type="PROSITE" id="PS50109"/>
    </source>
</evidence>
<keyword evidence="9" id="KW-1185">Reference proteome</keyword>
<dbReference type="SUPFAM" id="SSF52172">
    <property type="entry name" value="CheY-like"/>
    <property type="match status" value="1"/>
</dbReference>
<protein>
    <recommendedName>
        <fullName evidence="2">histidine kinase</fullName>
        <ecNumber evidence="2">2.7.13.3</ecNumber>
    </recommendedName>
</protein>
<dbReference type="PANTHER" id="PTHR45339:SF1">
    <property type="entry name" value="HYBRID SIGNAL TRANSDUCTION HISTIDINE KINASE J"/>
    <property type="match status" value="1"/>
</dbReference>
<dbReference type="RefSeq" id="WP_311384449.1">
    <property type="nucleotide sequence ID" value="NZ_JAVRHU010000001.1"/>
</dbReference>
<dbReference type="Pfam" id="PF00512">
    <property type="entry name" value="HisKA"/>
    <property type="match status" value="1"/>
</dbReference>
<reference evidence="8 9" key="1">
    <citation type="submission" date="2023-09" db="EMBL/GenBank/DDBJ databases">
        <authorList>
            <person name="Rey-Velasco X."/>
        </authorList>
    </citation>
    <scope>NUCLEOTIDE SEQUENCE [LARGE SCALE GENOMIC DNA]</scope>
    <source>
        <strain evidence="8 9">P007</strain>
    </source>
</reference>
<feature type="domain" description="Histidine kinase" evidence="6">
    <location>
        <begin position="290"/>
        <end position="508"/>
    </location>
</feature>
<dbReference type="EC" id="2.7.13.3" evidence="2"/>
<dbReference type="InterPro" id="IPR011006">
    <property type="entry name" value="CheY-like_superfamily"/>
</dbReference>
<dbReference type="InterPro" id="IPR003594">
    <property type="entry name" value="HATPase_dom"/>
</dbReference>
<dbReference type="Pfam" id="PF00072">
    <property type="entry name" value="Response_reg"/>
    <property type="match status" value="1"/>
</dbReference>
<dbReference type="InterPro" id="IPR004358">
    <property type="entry name" value="Sig_transdc_His_kin-like_C"/>
</dbReference>
<name>A0ABU3BF55_9FLAO</name>
<dbReference type="SMART" id="SM00387">
    <property type="entry name" value="HATPase_c"/>
    <property type="match status" value="1"/>
</dbReference>
<evidence type="ECO:0000256" key="4">
    <source>
        <dbReference type="ARBA" id="ARBA00023012"/>
    </source>
</evidence>
<dbReference type="SUPFAM" id="SSF55785">
    <property type="entry name" value="PYP-like sensor domain (PAS domain)"/>
    <property type="match status" value="2"/>
</dbReference>
<evidence type="ECO:0000256" key="5">
    <source>
        <dbReference type="PROSITE-ProRule" id="PRU00169"/>
    </source>
</evidence>
<dbReference type="PRINTS" id="PR00344">
    <property type="entry name" value="BCTRLSENSOR"/>
</dbReference>
<keyword evidence="8" id="KW-0547">Nucleotide-binding</keyword>
<dbReference type="InterPro" id="IPR036097">
    <property type="entry name" value="HisK_dim/P_sf"/>
</dbReference>
<organism evidence="8 9">
    <name type="scientific">Croceitalea vernalis</name>
    <dbReference type="NCBI Taxonomy" id="3075599"/>
    <lineage>
        <taxon>Bacteria</taxon>
        <taxon>Pseudomonadati</taxon>
        <taxon>Bacteroidota</taxon>
        <taxon>Flavobacteriia</taxon>
        <taxon>Flavobacteriales</taxon>
        <taxon>Flavobacteriaceae</taxon>
        <taxon>Croceitalea</taxon>
    </lineage>
</organism>
<dbReference type="InterPro" id="IPR035965">
    <property type="entry name" value="PAS-like_dom_sf"/>
</dbReference>
<dbReference type="EMBL" id="JAVRHU010000001">
    <property type="protein sequence ID" value="MDT0620807.1"/>
    <property type="molecule type" value="Genomic_DNA"/>
</dbReference>
<comment type="catalytic activity">
    <reaction evidence="1">
        <text>ATP + protein L-histidine = ADP + protein N-phospho-L-histidine.</text>
        <dbReference type="EC" id="2.7.13.3"/>
    </reaction>
</comment>
<keyword evidence="3 5" id="KW-0597">Phosphoprotein</keyword>
<dbReference type="GO" id="GO:0005524">
    <property type="term" value="F:ATP binding"/>
    <property type="evidence" value="ECO:0007669"/>
    <property type="project" value="UniProtKB-KW"/>
</dbReference>